<organism evidence="1 2">
    <name type="scientific">Spectribacter acetivorans</name>
    <dbReference type="NCBI Taxonomy" id="3075603"/>
    <lineage>
        <taxon>Bacteria</taxon>
        <taxon>Pseudomonadati</taxon>
        <taxon>Pseudomonadota</taxon>
        <taxon>Gammaproteobacteria</taxon>
        <taxon>Salinisphaerales</taxon>
        <taxon>Salinisphaeraceae</taxon>
        <taxon>Spectribacter</taxon>
    </lineage>
</organism>
<dbReference type="InterPro" id="IPR021660">
    <property type="entry name" value="DUF3253"/>
</dbReference>
<protein>
    <submittedName>
        <fullName evidence="1">DUF3253 domain-containing protein</fullName>
    </submittedName>
</protein>
<sequence length="87" mass="9855">MIGNEQRDWIAAEIRWLTRARGSDKSCCPSDIARRLDPDAWRDWMPAVRDAALTLARRGEIDICQGGVPVDPGLSPRGPIRLRRRDC</sequence>
<reference evidence="1 2" key="1">
    <citation type="submission" date="2023-09" db="EMBL/GenBank/DDBJ databases">
        <authorList>
            <person name="Rey-Velasco X."/>
        </authorList>
    </citation>
    <scope>NUCLEOTIDE SEQUENCE [LARGE SCALE GENOMIC DNA]</scope>
    <source>
        <strain evidence="1 2">P385</strain>
    </source>
</reference>
<dbReference type="Proteomes" id="UP001259982">
    <property type="component" value="Unassembled WGS sequence"/>
</dbReference>
<dbReference type="InterPro" id="IPR036390">
    <property type="entry name" value="WH_DNA-bd_sf"/>
</dbReference>
<dbReference type="SUPFAM" id="SSF46785">
    <property type="entry name" value="Winged helix' DNA-binding domain"/>
    <property type="match status" value="1"/>
</dbReference>
<dbReference type="EMBL" id="JAVRHY010000009">
    <property type="protein sequence ID" value="MDT0618936.1"/>
    <property type="molecule type" value="Genomic_DNA"/>
</dbReference>
<dbReference type="Gene3D" id="1.10.10.10">
    <property type="entry name" value="Winged helix-like DNA-binding domain superfamily/Winged helix DNA-binding domain"/>
    <property type="match status" value="1"/>
</dbReference>
<gene>
    <name evidence="1" type="ORF">RM531_10660</name>
</gene>
<dbReference type="Pfam" id="PF11625">
    <property type="entry name" value="DUF3253"/>
    <property type="match status" value="1"/>
</dbReference>
<accession>A0ABU3B8Y8</accession>
<keyword evidence="2" id="KW-1185">Reference proteome</keyword>
<dbReference type="RefSeq" id="WP_311659208.1">
    <property type="nucleotide sequence ID" value="NZ_JAVRHY010000009.1"/>
</dbReference>
<evidence type="ECO:0000313" key="2">
    <source>
        <dbReference type="Proteomes" id="UP001259982"/>
    </source>
</evidence>
<dbReference type="InterPro" id="IPR036388">
    <property type="entry name" value="WH-like_DNA-bd_sf"/>
</dbReference>
<comment type="caution">
    <text evidence="1">The sequence shown here is derived from an EMBL/GenBank/DDBJ whole genome shotgun (WGS) entry which is preliminary data.</text>
</comment>
<proteinExistence type="predicted"/>
<evidence type="ECO:0000313" key="1">
    <source>
        <dbReference type="EMBL" id="MDT0618936.1"/>
    </source>
</evidence>
<name>A0ABU3B8Y8_9GAMM</name>